<keyword evidence="2" id="KW-1185">Reference proteome</keyword>
<dbReference type="RefSeq" id="WP_133571640.1">
    <property type="nucleotide sequence ID" value="NZ_SNYR01000001.1"/>
</dbReference>
<accession>A0A4R6VSH3</accession>
<dbReference type="EMBL" id="SNYR01000001">
    <property type="protein sequence ID" value="TDQ66992.1"/>
    <property type="molecule type" value="Genomic_DNA"/>
</dbReference>
<sequence length="352" mass="40041">MSEKLCFIVGAGASKLAGFPTGDILVEQIADLLNLKWNNRHPANPSANDEFRAALNPIFKEYGDQKVHVAISQLRNSLEQGASIDRILDINSENELMVAIGKLAIVYSILKCEQFSTLNIPSDNIYNRIYFSHENNRWYKTLWQNIFFKYDKAQLIEKATNIKFIVFNYDRCIEHYLYNSFKNCFPDDNQAAYSFVANLEIIHPYGAISELPYDGQNHTSKSPLVNFGERTANGMFARLSQNIRLFTEGLEDDGKIAERIQTIVEESNKIIFLGFGFADMNMKILKPTCAPESRQARRIFATAYGISEYNRQAIIQEIKPLMRDGFDSFIEVDNTADCKKLLEDYSAGIAGL</sequence>
<organism evidence="1 2">
    <name type="scientific">Maritalea mobilis</name>
    <dbReference type="NCBI Taxonomy" id="483324"/>
    <lineage>
        <taxon>Bacteria</taxon>
        <taxon>Pseudomonadati</taxon>
        <taxon>Pseudomonadota</taxon>
        <taxon>Alphaproteobacteria</taxon>
        <taxon>Hyphomicrobiales</taxon>
        <taxon>Devosiaceae</taxon>
        <taxon>Maritalea</taxon>
    </lineage>
</organism>
<protein>
    <submittedName>
        <fullName evidence="1">SIR2-like protein</fullName>
    </submittedName>
</protein>
<evidence type="ECO:0000313" key="1">
    <source>
        <dbReference type="EMBL" id="TDQ66992.1"/>
    </source>
</evidence>
<name>A0A4R6VSH3_9HYPH</name>
<evidence type="ECO:0000313" key="2">
    <source>
        <dbReference type="Proteomes" id="UP000295391"/>
    </source>
</evidence>
<comment type="caution">
    <text evidence="1">The sequence shown here is derived from an EMBL/GenBank/DDBJ whole genome shotgun (WGS) entry which is preliminary data.</text>
</comment>
<gene>
    <name evidence="1" type="ORF">ATL17_0998</name>
</gene>
<dbReference type="Proteomes" id="UP000295391">
    <property type="component" value="Unassembled WGS sequence"/>
</dbReference>
<proteinExistence type="predicted"/>
<dbReference type="AlphaFoldDB" id="A0A4R6VSH3"/>
<dbReference type="OrthoDB" id="7060209at2"/>
<reference evidence="1 2" key="1">
    <citation type="submission" date="2019-03" db="EMBL/GenBank/DDBJ databases">
        <title>Genomic Encyclopedia of Type Strains, Phase III (KMG-III): the genomes of soil and plant-associated and newly described type strains.</title>
        <authorList>
            <person name="Whitman W."/>
        </authorList>
    </citation>
    <scope>NUCLEOTIDE SEQUENCE [LARGE SCALE GENOMIC DNA]</scope>
    <source>
        <strain evidence="1 2">CGMCC 1.7002</strain>
    </source>
</reference>